<dbReference type="Pfam" id="PF13181">
    <property type="entry name" value="TPR_8"/>
    <property type="match status" value="1"/>
</dbReference>
<dbReference type="InterPro" id="IPR001173">
    <property type="entry name" value="Glyco_trans_2-like"/>
</dbReference>
<dbReference type="EC" id="2.-.-.-" evidence="2"/>
<dbReference type="Gene3D" id="3.90.550.10">
    <property type="entry name" value="Spore Coat Polysaccharide Biosynthesis Protein SpsA, Chain A"/>
    <property type="match status" value="1"/>
</dbReference>
<dbReference type="SUPFAM" id="SSF48452">
    <property type="entry name" value="TPR-like"/>
    <property type="match status" value="1"/>
</dbReference>
<dbReference type="AlphaFoldDB" id="K1RQE3"/>
<dbReference type="InterPro" id="IPR029044">
    <property type="entry name" value="Nucleotide-diphossugar_trans"/>
</dbReference>
<keyword evidence="2" id="KW-0808">Transferase</keyword>
<dbReference type="GO" id="GO:0016740">
    <property type="term" value="F:transferase activity"/>
    <property type="evidence" value="ECO:0007669"/>
    <property type="project" value="UniProtKB-KW"/>
</dbReference>
<evidence type="ECO:0000259" key="1">
    <source>
        <dbReference type="Pfam" id="PF00535"/>
    </source>
</evidence>
<dbReference type="Gene3D" id="1.25.40.10">
    <property type="entry name" value="Tetratricopeptide repeat domain"/>
    <property type="match status" value="2"/>
</dbReference>
<evidence type="ECO:0000313" key="2">
    <source>
        <dbReference type="EMBL" id="EKC47568.1"/>
    </source>
</evidence>
<protein>
    <submittedName>
        <fullName evidence="2">Glycosyl transferase family 2</fullName>
        <ecNumber evidence="2">2.-.-.-</ecNumber>
    </submittedName>
</protein>
<dbReference type="SMART" id="SM00028">
    <property type="entry name" value="TPR"/>
    <property type="match status" value="3"/>
</dbReference>
<sequence>MKICVYAISKNESKFVDRWVDSMSEADDIYVLDTGSTDDTVEKLKKRDVKVSEEIITPWRFDVARNKSLNLLPDDVDICVCTDLDEVFNKGWRKELEKNWTQETTRLSYIYNWSLDSDNKPIVTFCLNKIHARNDYKWTHPVHEVLTYIGKNIERETTVDEVTLNHYPDKNKSRSSYLPLLELSVKEDPEDDRNMHYLGREYMYYGRWKDCIDTLIKHLHLKSAVWKDERSASMRFIARSYTHLKRYDEAKIWLDKAIEEAPYLRDPYVERAMLEYELKNYDEVIVFCKKALTIKSHLKTYINETFSWDSTIYDLLSIAYYYKNDIQSSLKNVLIALKMEPNNERLQNNKKIIEEKIQL</sequence>
<organism evidence="2">
    <name type="scientific">human gut metagenome</name>
    <dbReference type="NCBI Taxonomy" id="408170"/>
    <lineage>
        <taxon>unclassified sequences</taxon>
        <taxon>metagenomes</taxon>
        <taxon>organismal metagenomes</taxon>
    </lineage>
</organism>
<accession>K1RQE3</accession>
<dbReference type="Pfam" id="PF00535">
    <property type="entry name" value="Glycos_transf_2"/>
    <property type="match status" value="1"/>
</dbReference>
<feature type="domain" description="Glycosyltransferase 2-like" evidence="1">
    <location>
        <begin position="8"/>
        <end position="104"/>
    </location>
</feature>
<gene>
    <name evidence="2" type="ORF">OBE_15638</name>
</gene>
<comment type="caution">
    <text evidence="2">The sequence shown here is derived from an EMBL/GenBank/DDBJ whole genome shotgun (WGS) entry which is preliminary data.</text>
</comment>
<dbReference type="EMBL" id="AJWZ01010747">
    <property type="protein sequence ID" value="EKC47568.1"/>
    <property type="molecule type" value="Genomic_DNA"/>
</dbReference>
<dbReference type="SUPFAM" id="SSF53448">
    <property type="entry name" value="Nucleotide-diphospho-sugar transferases"/>
    <property type="match status" value="1"/>
</dbReference>
<proteinExistence type="predicted"/>
<name>K1RQE3_9ZZZZ</name>
<dbReference type="InterPro" id="IPR019734">
    <property type="entry name" value="TPR_rpt"/>
</dbReference>
<dbReference type="InterPro" id="IPR011990">
    <property type="entry name" value="TPR-like_helical_dom_sf"/>
</dbReference>
<reference evidence="2" key="1">
    <citation type="journal article" date="2013" name="Environ. Microbiol.">
        <title>Microbiota from the distal guts of lean and obese adolescents exhibit partial functional redundancy besides clear differences in community structure.</title>
        <authorList>
            <person name="Ferrer M."/>
            <person name="Ruiz A."/>
            <person name="Lanza F."/>
            <person name="Haange S.B."/>
            <person name="Oberbach A."/>
            <person name="Till H."/>
            <person name="Bargiela R."/>
            <person name="Campoy C."/>
            <person name="Segura M.T."/>
            <person name="Richter M."/>
            <person name="von Bergen M."/>
            <person name="Seifert J."/>
            <person name="Suarez A."/>
        </authorList>
    </citation>
    <scope>NUCLEOTIDE SEQUENCE</scope>
</reference>
<dbReference type="PROSITE" id="PS50005">
    <property type="entry name" value="TPR"/>
    <property type="match status" value="1"/>
</dbReference>